<keyword evidence="1" id="KW-0812">Transmembrane</keyword>
<dbReference type="Pfam" id="PF14316">
    <property type="entry name" value="DUF4381"/>
    <property type="match status" value="1"/>
</dbReference>
<evidence type="ECO:0000313" key="3">
    <source>
        <dbReference type="Proteomes" id="UP000669060"/>
    </source>
</evidence>
<gene>
    <name evidence="2" type="ORF">JFY56_01225</name>
</gene>
<dbReference type="EMBL" id="JAELYA010000001">
    <property type="protein sequence ID" value="MBO3273842.1"/>
    <property type="molecule type" value="Genomic_DNA"/>
</dbReference>
<accession>A0ABS3TJK4</accession>
<proteinExistence type="predicted"/>
<reference evidence="2 3" key="1">
    <citation type="submission" date="2020-12" db="EMBL/GenBank/DDBJ databases">
        <title>Pseudomonas schmalbachii sp. nov. isolated from millipede gut.</title>
        <authorList>
            <person name="Shelomi M."/>
        </authorList>
    </citation>
    <scope>NUCLEOTIDE SEQUENCE [LARGE SCALE GENOMIC DNA]</scope>
    <source>
        <strain evidence="2 3">Milli4</strain>
    </source>
</reference>
<feature type="transmembrane region" description="Helical" evidence="1">
    <location>
        <begin position="27"/>
        <end position="46"/>
    </location>
</feature>
<sequence length="166" mass="18809">MSARPDISQLQELPLPPPVVSYVPQTWGWLVLALLLLVLLAAWLVMRRLRWQRERYRREALRRLDQLAQDLGDPERRLRALRELPELLKRVALSTPQAPAVERLGGAEWQAFLQRHGGAPLPADFARQLALLAYAPGERVLALADSEVQALLGTTRKWIEAHHVAA</sequence>
<dbReference type="InterPro" id="IPR025489">
    <property type="entry name" value="DUF4381"/>
</dbReference>
<dbReference type="Proteomes" id="UP000669060">
    <property type="component" value="Unassembled WGS sequence"/>
</dbReference>
<name>A0ABS3TJK4_9PSED</name>
<comment type="caution">
    <text evidence="2">The sequence shown here is derived from an EMBL/GenBank/DDBJ whole genome shotgun (WGS) entry which is preliminary data.</text>
</comment>
<organism evidence="2 3">
    <name type="scientific">Pseudomonas schmalbachii</name>
    <dbReference type="NCBI Taxonomy" id="2816993"/>
    <lineage>
        <taxon>Bacteria</taxon>
        <taxon>Pseudomonadati</taxon>
        <taxon>Pseudomonadota</taxon>
        <taxon>Gammaproteobacteria</taxon>
        <taxon>Pseudomonadales</taxon>
        <taxon>Pseudomonadaceae</taxon>
        <taxon>Pseudomonas</taxon>
    </lineage>
</organism>
<keyword evidence="1" id="KW-0472">Membrane</keyword>
<keyword evidence="1" id="KW-1133">Transmembrane helix</keyword>
<evidence type="ECO:0000313" key="2">
    <source>
        <dbReference type="EMBL" id="MBO3273842.1"/>
    </source>
</evidence>
<protein>
    <submittedName>
        <fullName evidence="2">DUF4381 domain-containing protein</fullName>
    </submittedName>
</protein>
<evidence type="ECO:0000256" key="1">
    <source>
        <dbReference type="SAM" id="Phobius"/>
    </source>
</evidence>
<dbReference type="RefSeq" id="WP_208311667.1">
    <property type="nucleotide sequence ID" value="NZ_JAELYA010000001.1"/>
</dbReference>
<keyword evidence="3" id="KW-1185">Reference proteome</keyword>